<name>A0A6M9PVF8_9BURK</name>
<dbReference type="InterPro" id="IPR001029">
    <property type="entry name" value="Flagellin_N"/>
</dbReference>
<feature type="domain" description="Flagellin N-terminal" evidence="4">
    <location>
        <begin position="5"/>
        <end position="141"/>
    </location>
</feature>
<comment type="function">
    <text evidence="3">Flagellin is the subunit protein which polymerizes to form the filaments of bacterial flagella.</text>
</comment>
<dbReference type="GO" id="GO:0005198">
    <property type="term" value="F:structural molecule activity"/>
    <property type="evidence" value="ECO:0007669"/>
    <property type="project" value="UniProtKB-UniRule"/>
</dbReference>
<protein>
    <recommendedName>
        <fullName evidence="3">Flagellin</fullName>
    </recommendedName>
</protein>
<dbReference type="InterPro" id="IPR001492">
    <property type="entry name" value="Flagellin"/>
</dbReference>
<dbReference type="Pfam" id="PF00669">
    <property type="entry name" value="Flagellin_N"/>
    <property type="match status" value="1"/>
</dbReference>
<proteinExistence type="inferred from homology"/>
<dbReference type="PANTHER" id="PTHR42792">
    <property type="entry name" value="FLAGELLIN"/>
    <property type="match status" value="1"/>
</dbReference>
<dbReference type="GO" id="GO:0009288">
    <property type="term" value="C:bacterial-type flagellum"/>
    <property type="evidence" value="ECO:0007669"/>
    <property type="project" value="UniProtKB-SubCell"/>
</dbReference>
<evidence type="ECO:0000256" key="3">
    <source>
        <dbReference type="RuleBase" id="RU362073"/>
    </source>
</evidence>
<dbReference type="KEGG" id="ptrp:DCO17_02945"/>
<sequence length="1032" mass="107089">MTMSINNNIASNYAQDNLSQAQKIVTQTVQALSTGKRVNGAQDDPASLAISQNLVSQINATNQSLMNLNNGTNLLQIADSALSSVQDMLLKMEQLSTQGMDASLNGVQRLAIAGQVADLYTAMVKTVADTSYNSHSLFSNSSWFDQANSGIKLNATNVGELDTTVITGIFSPEAREGVYSFSNNGNNLTLTKIDYSGNTLASQTLQVQDPRGKTGVFTQSLNYDQLGITVNLQTTPCGVLGSNDSAEAIASNMSNIFRPIVIKNGPDITIGSDKGAPDYLAYSPLNVTSLVVGDNQIGSNKSVANSSNNDLITAMTTTATALGNFAVTVNRTAQATNFSLTGLTSTTDTVGITDTFSFKVGGNTYYADGSKQNSNGDISANSAGALSTNTTAAQFATWINQLNDNVSACLDQDAPGKYSIEIKGTQTGAANAVSFSNLYTVTSKDIQTGVINKGLVSLATDGTITNSEWNLPIKENPLITNNTEGVSYSAANYSGNGTLISTGAAAGALNTNIPFNTSWAAPYQDLTQYLTFSVTNIVPASAGASTSFNLNGYATSATAAGVTSNFSLTVGSNTYYASGRQTVGGVTTTDPGRALSTNATLADLNTWINSVGLSNGAASPSLSSPFASYSSHSTSYSNLALTTVSGVGVGATANLTLDADGVISSISINNAGTGYATGDSLRLAAGWGGNPANAAVYMTLNGTQTVGSRDKVTSSISSAGGYATLSVAGTQNNNAVTFNNLRMVTSTNSTGGNIHYGNVSLAADGLQTNGEWAVSLYETVGNPNHIYSITPSFFGSATSSSTGSILNNGYLNTNIPFAAAWGAPTNNLNRFLTFSVVGVNVASDASLSLNGRSITNAKNVFSDTTSGMTLYLNKSITQYDSAQSTTIKVSNAPQIQLVSNDATGMRNVGVALNQTLRGLSTSSTGDEWNNFFATLTTNVNSANNWISNNRTRIGSQLNGVSFSITNLASQSTNLQKANSDLVDEDYGQGAATLTKALVTEQAAADMAATANNFPSMMQLLMEQWGQIKSGSK</sequence>
<keyword evidence="7" id="KW-1185">Reference proteome</keyword>
<keyword evidence="2 3" id="KW-0975">Bacterial flagellum</keyword>
<dbReference type="AlphaFoldDB" id="A0A6M9PVF8"/>
<dbReference type="RefSeq" id="WP_173955323.1">
    <property type="nucleotide sequence ID" value="NZ_CP028942.1"/>
</dbReference>
<dbReference type="InterPro" id="IPR046358">
    <property type="entry name" value="Flagellin_C"/>
</dbReference>
<dbReference type="PANTHER" id="PTHR42792:SF2">
    <property type="entry name" value="FLAGELLIN"/>
    <property type="match status" value="1"/>
</dbReference>
<dbReference type="Pfam" id="PF00700">
    <property type="entry name" value="Flagellin_C"/>
    <property type="match status" value="1"/>
</dbReference>
<evidence type="ECO:0000313" key="7">
    <source>
        <dbReference type="Proteomes" id="UP000503312"/>
    </source>
</evidence>
<evidence type="ECO:0000256" key="2">
    <source>
        <dbReference type="ARBA" id="ARBA00023143"/>
    </source>
</evidence>
<accession>A0A6M9PVF8</accession>
<organism evidence="6 7">
    <name type="scientific">Polynucleobacter tropicus</name>
    <dbReference type="NCBI Taxonomy" id="1743174"/>
    <lineage>
        <taxon>Bacteria</taxon>
        <taxon>Pseudomonadati</taxon>
        <taxon>Pseudomonadota</taxon>
        <taxon>Betaproteobacteria</taxon>
        <taxon>Burkholderiales</taxon>
        <taxon>Burkholderiaceae</taxon>
        <taxon>Polynucleobacter</taxon>
    </lineage>
</organism>
<dbReference type="SUPFAM" id="SSF64518">
    <property type="entry name" value="Phase 1 flagellin"/>
    <property type="match status" value="2"/>
</dbReference>
<reference evidence="6 7" key="1">
    <citation type="submission" date="2018-04" db="EMBL/GenBank/DDBJ databases">
        <title>Polynucleobacter sp. UH21B genome.</title>
        <authorList>
            <person name="Hahn M.W."/>
        </authorList>
    </citation>
    <scope>NUCLEOTIDE SEQUENCE [LARGE SCALE GENOMIC DNA]</scope>
    <source>
        <strain evidence="6 7">MWH-UH21B</strain>
    </source>
</reference>
<evidence type="ECO:0000259" key="4">
    <source>
        <dbReference type="Pfam" id="PF00669"/>
    </source>
</evidence>
<dbReference type="GO" id="GO:0005576">
    <property type="term" value="C:extracellular region"/>
    <property type="evidence" value="ECO:0007669"/>
    <property type="project" value="UniProtKB-SubCell"/>
</dbReference>
<feature type="domain" description="Flagellin C-terminal" evidence="5">
    <location>
        <begin position="937"/>
        <end position="1019"/>
    </location>
</feature>
<evidence type="ECO:0000256" key="1">
    <source>
        <dbReference type="ARBA" id="ARBA00005709"/>
    </source>
</evidence>
<dbReference type="Proteomes" id="UP000503312">
    <property type="component" value="Chromosome"/>
</dbReference>
<evidence type="ECO:0000259" key="5">
    <source>
        <dbReference type="Pfam" id="PF00700"/>
    </source>
</evidence>
<dbReference type="Gene3D" id="1.20.1330.10">
    <property type="entry name" value="f41 fragment of flagellin, N-terminal domain"/>
    <property type="match status" value="2"/>
</dbReference>
<comment type="similarity">
    <text evidence="1 3">Belongs to the bacterial flagellin family.</text>
</comment>
<dbReference type="PRINTS" id="PR00207">
    <property type="entry name" value="FLAGELLIN"/>
</dbReference>
<dbReference type="EMBL" id="CP028942">
    <property type="protein sequence ID" value="QKM64281.1"/>
    <property type="molecule type" value="Genomic_DNA"/>
</dbReference>
<keyword evidence="3" id="KW-0964">Secreted</keyword>
<evidence type="ECO:0000313" key="6">
    <source>
        <dbReference type="EMBL" id="QKM64281.1"/>
    </source>
</evidence>
<comment type="subcellular location">
    <subcellularLocation>
        <location evidence="3">Secreted</location>
    </subcellularLocation>
    <subcellularLocation>
        <location evidence="3">Bacterial flagellum</location>
    </subcellularLocation>
</comment>
<gene>
    <name evidence="6" type="ORF">DCO17_02945</name>
</gene>